<keyword evidence="4" id="KW-1185">Reference proteome</keyword>
<proteinExistence type="predicted"/>
<dbReference type="InterPro" id="IPR026026">
    <property type="entry name" value="HIT_Hint"/>
</dbReference>
<dbReference type="GO" id="GO:0003824">
    <property type="term" value="F:catalytic activity"/>
    <property type="evidence" value="ECO:0007669"/>
    <property type="project" value="InterPro"/>
</dbReference>
<dbReference type="SUPFAM" id="SSF54197">
    <property type="entry name" value="HIT-like"/>
    <property type="match status" value="1"/>
</dbReference>
<dbReference type="AlphaFoldDB" id="A0A8J6UQ69"/>
<dbReference type="Gene3D" id="3.30.428.10">
    <property type="entry name" value="HIT-like"/>
    <property type="match status" value="1"/>
</dbReference>
<dbReference type="Pfam" id="PF01230">
    <property type="entry name" value="HIT"/>
    <property type="match status" value="1"/>
</dbReference>
<comment type="caution">
    <text evidence="1">Lacks conserved residue(s) required for the propagation of feature annotation.</text>
</comment>
<feature type="domain" description="HIT" evidence="2">
    <location>
        <begin position="43"/>
        <end position="112"/>
    </location>
</feature>
<evidence type="ECO:0000259" key="2">
    <source>
        <dbReference type="PROSITE" id="PS51084"/>
    </source>
</evidence>
<sequence length="145" mass="16566">MRNSLGTKPVFRLDERLQRDTFPVASLTLCELLLSNNAHYPWLILVPRREGITEIYQLEPADRDQLWRESHQVSVWMANHFQFDKLNIGALGNVVSQLHLHHVGRRQNDPAWPGPVWGHGASIGYGSDQVEKIKRAFPGQLCFSA</sequence>
<evidence type="ECO:0000313" key="4">
    <source>
        <dbReference type="Proteomes" id="UP000632828"/>
    </source>
</evidence>
<accession>A0A8J6UQ69</accession>
<dbReference type="InterPro" id="IPR036265">
    <property type="entry name" value="HIT-like_sf"/>
</dbReference>
<dbReference type="PROSITE" id="PS51084">
    <property type="entry name" value="HIT_2"/>
    <property type="match status" value="1"/>
</dbReference>
<dbReference type="RefSeq" id="WP_191157467.1">
    <property type="nucleotide sequence ID" value="NZ_JACWUN010000018.1"/>
</dbReference>
<evidence type="ECO:0000313" key="3">
    <source>
        <dbReference type="EMBL" id="MBD1401654.1"/>
    </source>
</evidence>
<name>A0A8J6UQ69_9BACT</name>
<comment type="caution">
    <text evidence="3">The sequence shown here is derived from an EMBL/GenBank/DDBJ whole genome shotgun (WGS) entry which is preliminary data.</text>
</comment>
<organism evidence="3 4">
    <name type="scientific">Pelovirga terrestris</name>
    <dbReference type="NCBI Taxonomy" id="2771352"/>
    <lineage>
        <taxon>Bacteria</taxon>
        <taxon>Pseudomonadati</taxon>
        <taxon>Thermodesulfobacteriota</taxon>
        <taxon>Desulfuromonadia</taxon>
        <taxon>Geobacterales</taxon>
        <taxon>Geobacteraceae</taxon>
        <taxon>Pelovirga</taxon>
    </lineage>
</organism>
<reference evidence="3" key="1">
    <citation type="submission" date="2020-09" db="EMBL/GenBank/DDBJ databases">
        <title>Pelobacter alkaliphilus sp. nov., a novel anaerobic arsenate-reducing bacterium from terrestrial mud volcano.</title>
        <authorList>
            <person name="Khomyakova M.A."/>
            <person name="Merkel A.Y."/>
            <person name="Slobodkin A.I."/>
        </authorList>
    </citation>
    <scope>NUCLEOTIDE SEQUENCE</scope>
    <source>
        <strain evidence="3">M08fum</strain>
    </source>
</reference>
<dbReference type="InterPro" id="IPR011146">
    <property type="entry name" value="HIT-like"/>
</dbReference>
<gene>
    <name evidence="3" type="ORF">ICT70_13385</name>
</gene>
<dbReference type="PIRSF" id="PIRSF000714">
    <property type="entry name" value="HIT"/>
    <property type="match status" value="1"/>
</dbReference>
<dbReference type="Proteomes" id="UP000632828">
    <property type="component" value="Unassembled WGS sequence"/>
</dbReference>
<dbReference type="EMBL" id="JACWUN010000018">
    <property type="protein sequence ID" value="MBD1401654.1"/>
    <property type="molecule type" value="Genomic_DNA"/>
</dbReference>
<evidence type="ECO:0000256" key="1">
    <source>
        <dbReference type="PROSITE-ProRule" id="PRU00464"/>
    </source>
</evidence>
<protein>
    <submittedName>
        <fullName evidence="3">HIT domain-containing protein</fullName>
    </submittedName>
</protein>